<evidence type="ECO:0000313" key="6">
    <source>
        <dbReference type="EMBL" id="RII34389.1"/>
    </source>
</evidence>
<keyword evidence="1" id="KW-0949">S-adenosyl-L-methionine</keyword>
<dbReference type="PANTHER" id="PTHR11228:SF7">
    <property type="entry name" value="PQQA PEPTIDE CYCLASE"/>
    <property type="match status" value="1"/>
</dbReference>
<feature type="domain" description="Radical SAM core" evidence="5">
    <location>
        <begin position="35"/>
        <end position="240"/>
    </location>
</feature>
<sequence>MKIRRHSKDYNFFGDTETGLTMRWGDSINANPEFAPWPELADISISNHCTKGCEFCYKGSTNNNSFMTIEQYEHVLSSMQSEKWGNVFQVALGGGEPLEHPNFIDIINITNEKGIVANFTTNGIHLNQDIVNNIKNKIGAVAISVNRIEELNIDKIKLLMDAGIKTNIHFVLDNKSIYEGIDILSGKYNDMLKGVNGVIFLTYKPKGRAGLDKCLDMDDVLNKFISLIDSNMASVRIGFDACFVPLLMKDTKVNVDYIDSCECGFFSVYIDEEMNVQPCSFANDDRFSYNLRNYDFNDIWTNKYSSYRKDIMQNNCKNKCTNKVNCRGKCVYYDSIAFCYK</sequence>
<dbReference type="SFLD" id="SFLDS00029">
    <property type="entry name" value="Radical_SAM"/>
    <property type="match status" value="1"/>
</dbReference>
<dbReference type="PANTHER" id="PTHR11228">
    <property type="entry name" value="RADICAL SAM DOMAIN PROTEIN"/>
    <property type="match status" value="1"/>
</dbReference>
<name>A0A399IPZ6_9CLOT</name>
<dbReference type="SFLD" id="SFLDG01067">
    <property type="entry name" value="SPASM/twitch_domain_containing"/>
    <property type="match status" value="1"/>
</dbReference>
<dbReference type="SUPFAM" id="SSF102114">
    <property type="entry name" value="Radical SAM enzymes"/>
    <property type="match status" value="1"/>
</dbReference>
<organism evidence="6 7">
    <name type="scientific">Clostridium chromiireducens</name>
    <dbReference type="NCBI Taxonomy" id="225345"/>
    <lineage>
        <taxon>Bacteria</taxon>
        <taxon>Bacillati</taxon>
        <taxon>Bacillota</taxon>
        <taxon>Clostridia</taxon>
        <taxon>Eubacteriales</taxon>
        <taxon>Clostridiaceae</taxon>
        <taxon>Clostridium</taxon>
    </lineage>
</organism>
<keyword evidence="4" id="KW-0411">Iron-sulfur</keyword>
<protein>
    <submittedName>
        <fullName evidence="6">Radical SAM protein</fullName>
    </submittedName>
</protein>
<gene>
    <name evidence="6" type="ORF">D2A34_14690</name>
</gene>
<evidence type="ECO:0000256" key="2">
    <source>
        <dbReference type="ARBA" id="ARBA00022723"/>
    </source>
</evidence>
<dbReference type="InterPro" id="IPR007197">
    <property type="entry name" value="rSAM"/>
</dbReference>
<keyword evidence="2" id="KW-0479">Metal-binding</keyword>
<dbReference type="GO" id="GO:0051536">
    <property type="term" value="F:iron-sulfur cluster binding"/>
    <property type="evidence" value="ECO:0007669"/>
    <property type="project" value="UniProtKB-KW"/>
</dbReference>
<dbReference type="CDD" id="cd01335">
    <property type="entry name" value="Radical_SAM"/>
    <property type="match status" value="1"/>
</dbReference>
<keyword evidence="3" id="KW-0408">Iron</keyword>
<dbReference type="InterPro" id="IPR050377">
    <property type="entry name" value="Radical_SAM_PqqE_MftC-like"/>
</dbReference>
<proteinExistence type="predicted"/>
<dbReference type="PROSITE" id="PS51918">
    <property type="entry name" value="RADICAL_SAM"/>
    <property type="match status" value="1"/>
</dbReference>
<reference evidence="6 7" key="1">
    <citation type="submission" date="2018-08" db="EMBL/GenBank/DDBJ databases">
        <title>Genome of Clostridium chromiireducens C1, DSM12136.</title>
        <authorList>
            <person name="Xing M."/>
            <person name="Wei Y."/>
            <person name="Ang E.L."/>
            <person name="Zhao H."/>
            <person name="Zhang Y."/>
        </authorList>
    </citation>
    <scope>NUCLEOTIDE SEQUENCE [LARGE SCALE GENOMIC DNA]</scope>
    <source>
        <strain evidence="6 7">C1</strain>
    </source>
</reference>
<dbReference type="GO" id="GO:0046872">
    <property type="term" value="F:metal ion binding"/>
    <property type="evidence" value="ECO:0007669"/>
    <property type="project" value="UniProtKB-KW"/>
</dbReference>
<evidence type="ECO:0000313" key="7">
    <source>
        <dbReference type="Proteomes" id="UP000265930"/>
    </source>
</evidence>
<dbReference type="InterPro" id="IPR058240">
    <property type="entry name" value="rSAM_sf"/>
</dbReference>
<dbReference type="Proteomes" id="UP000265930">
    <property type="component" value="Unassembled WGS sequence"/>
</dbReference>
<evidence type="ECO:0000256" key="4">
    <source>
        <dbReference type="ARBA" id="ARBA00023014"/>
    </source>
</evidence>
<evidence type="ECO:0000256" key="1">
    <source>
        <dbReference type="ARBA" id="ARBA00022691"/>
    </source>
</evidence>
<dbReference type="Gene3D" id="3.20.20.70">
    <property type="entry name" value="Aldolase class I"/>
    <property type="match status" value="1"/>
</dbReference>
<dbReference type="RefSeq" id="WP_119367151.1">
    <property type="nucleotide sequence ID" value="NZ_QXDJ01000003.1"/>
</dbReference>
<accession>A0A399IPZ6</accession>
<comment type="caution">
    <text evidence="6">The sequence shown here is derived from an EMBL/GenBank/DDBJ whole genome shotgun (WGS) entry which is preliminary data.</text>
</comment>
<evidence type="ECO:0000256" key="3">
    <source>
        <dbReference type="ARBA" id="ARBA00023004"/>
    </source>
</evidence>
<dbReference type="AlphaFoldDB" id="A0A399IPZ6"/>
<evidence type="ECO:0000259" key="5">
    <source>
        <dbReference type="PROSITE" id="PS51918"/>
    </source>
</evidence>
<dbReference type="Pfam" id="PF04055">
    <property type="entry name" value="Radical_SAM"/>
    <property type="match status" value="1"/>
</dbReference>
<dbReference type="GO" id="GO:0003824">
    <property type="term" value="F:catalytic activity"/>
    <property type="evidence" value="ECO:0007669"/>
    <property type="project" value="InterPro"/>
</dbReference>
<dbReference type="EMBL" id="QXDJ01000003">
    <property type="protein sequence ID" value="RII34389.1"/>
    <property type="molecule type" value="Genomic_DNA"/>
</dbReference>
<dbReference type="InterPro" id="IPR013785">
    <property type="entry name" value="Aldolase_TIM"/>
</dbReference>